<evidence type="ECO:0000256" key="5">
    <source>
        <dbReference type="SAM" id="Phobius"/>
    </source>
</evidence>
<keyword evidence="2 5" id="KW-0812">Transmembrane</keyword>
<evidence type="ECO:0000256" key="3">
    <source>
        <dbReference type="ARBA" id="ARBA00022989"/>
    </source>
</evidence>
<feature type="domain" description="Late embryogenesis abundant protein LEA-2 subgroup" evidence="6">
    <location>
        <begin position="75"/>
        <end position="178"/>
    </location>
</feature>
<dbReference type="PANTHER" id="PTHR31415:SF7">
    <property type="entry name" value="OS08G0102700 PROTEIN"/>
    <property type="match status" value="1"/>
</dbReference>
<evidence type="ECO:0000313" key="7">
    <source>
        <dbReference type="EMBL" id="KAG1331737.1"/>
    </source>
</evidence>
<evidence type="ECO:0000259" key="6">
    <source>
        <dbReference type="Pfam" id="PF03168"/>
    </source>
</evidence>
<name>A0A8K0I166_COCNU</name>
<keyword evidence="8" id="KW-1185">Reference proteome</keyword>
<dbReference type="GO" id="GO:0005886">
    <property type="term" value="C:plasma membrane"/>
    <property type="evidence" value="ECO:0007669"/>
    <property type="project" value="TreeGrafter"/>
</dbReference>
<evidence type="ECO:0000313" key="8">
    <source>
        <dbReference type="Proteomes" id="UP000797356"/>
    </source>
</evidence>
<dbReference type="GO" id="GO:0098542">
    <property type="term" value="P:defense response to other organism"/>
    <property type="evidence" value="ECO:0007669"/>
    <property type="project" value="InterPro"/>
</dbReference>
<dbReference type="SUPFAM" id="SSF117070">
    <property type="entry name" value="LEA14-like"/>
    <property type="match status" value="1"/>
</dbReference>
<dbReference type="AlphaFoldDB" id="A0A8K0I166"/>
<comment type="caution">
    <text evidence="7">The sequence shown here is derived from an EMBL/GenBank/DDBJ whole genome shotgun (WGS) entry which is preliminary data.</text>
</comment>
<sequence length="203" mass="22744">MSAKDGDNHGPCKRLNLYRRVFACLLGFLILILLVILIIWLVLRPSKPKFLLEDASVSQFDLSDPNFLSTTVQVTISSRNPNDRIGIYYDRLDVFANYNGQRITDATSLPPGYQGHDDVTVWSPYVHGAAFPLASYLADAVHQDQAAGLLLLYIKIDGRLRWKVGTWISGHYHIHVNCPAFFTVDAAKGQFKFQKVSSCSVDV</sequence>
<accession>A0A8K0I166</accession>
<dbReference type="Proteomes" id="UP000797356">
    <property type="component" value="Chromosome 2"/>
</dbReference>
<protein>
    <submittedName>
        <fullName evidence="7">NDR1/HIN1-like protein 1</fullName>
    </submittedName>
</protein>
<evidence type="ECO:0000256" key="2">
    <source>
        <dbReference type="ARBA" id="ARBA00022692"/>
    </source>
</evidence>
<organism evidence="7 8">
    <name type="scientific">Cocos nucifera</name>
    <name type="common">Coconut palm</name>
    <dbReference type="NCBI Taxonomy" id="13894"/>
    <lineage>
        <taxon>Eukaryota</taxon>
        <taxon>Viridiplantae</taxon>
        <taxon>Streptophyta</taxon>
        <taxon>Embryophyta</taxon>
        <taxon>Tracheophyta</taxon>
        <taxon>Spermatophyta</taxon>
        <taxon>Magnoliopsida</taxon>
        <taxon>Liliopsida</taxon>
        <taxon>Arecaceae</taxon>
        <taxon>Arecoideae</taxon>
        <taxon>Cocoseae</taxon>
        <taxon>Attaleinae</taxon>
        <taxon>Cocos</taxon>
    </lineage>
</organism>
<evidence type="ECO:0000256" key="4">
    <source>
        <dbReference type="ARBA" id="ARBA00023136"/>
    </source>
</evidence>
<dbReference type="InterPro" id="IPR004864">
    <property type="entry name" value="LEA_2"/>
</dbReference>
<evidence type="ECO:0000256" key="1">
    <source>
        <dbReference type="ARBA" id="ARBA00004167"/>
    </source>
</evidence>
<keyword evidence="3 5" id="KW-1133">Transmembrane helix</keyword>
<keyword evidence="4 5" id="KW-0472">Membrane</keyword>
<proteinExistence type="predicted"/>
<dbReference type="Pfam" id="PF03168">
    <property type="entry name" value="LEA_2"/>
    <property type="match status" value="1"/>
</dbReference>
<feature type="transmembrane region" description="Helical" evidence="5">
    <location>
        <begin position="21"/>
        <end position="43"/>
    </location>
</feature>
<dbReference type="EMBL" id="CM017873">
    <property type="protein sequence ID" value="KAG1331737.1"/>
    <property type="molecule type" value="Genomic_DNA"/>
</dbReference>
<reference evidence="7" key="1">
    <citation type="journal article" date="2017" name="Gigascience">
        <title>The genome draft of coconut (Cocos nucifera).</title>
        <authorList>
            <person name="Xiao Y."/>
            <person name="Xu P."/>
            <person name="Fan H."/>
            <person name="Baudouin L."/>
            <person name="Xia W."/>
            <person name="Bocs S."/>
            <person name="Xu J."/>
            <person name="Li Q."/>
            <person name="Guo A."/>
            <person name="Zhou L."/>
            <person name="Li J."/>
            <person name="Wu Y."/>
            <person name="Ma Z."/>
            <person name="Armero A."/>
            <person name="Issali A.E."/>
            <person name="Liu N."/>
            <person name="Peng M."/>
            <person name="Yang Y."/>
        </authorList>
    </citation>
    <scope>NUCLEOTIDE SEQUENCE</scope>
    <source>
        <tissue evidence="7">Spear leaf of Hainan Tall coconut</tissue>
    </source>
</reference>
<dbReference type="GO" id="GO:0009506">
    <property type="term" value="C:plasmodesma"/>
    <property type="evidence" value="ECO:0007669"/>
    <property type="project" value="TreeGrafter"/>
</dbReference>
<dbReference type="OrthoDB" id="1426517at2759"/>
<dbReference type="PANTHER" id="PTHR31415">
    <property type="entry name" value="OS05G0367900 PROTEIN"/>
    <property type="match status" value="1"/>
</dbReference>
<dbReference type="InterPro" id="IPR044839">
    <property type="entry name" value="NDR1-like"/>
</dbReference>
<gene>
    <name evidence="7" type="ORF">COCNU_02G017050</name>
</gene>
<reference evidence="7" key="2">
    <citation type="submission" date="2019-07" db="EMBL/GenBank/DDBJ databases">
        <authorList>
            <person name="Yang Y."/>
            <person name="Bocs S."/>
            <person name="Baudouin L."/>
        </authorList>
    </citation>
    <scope>NUCLEOTIDE SEQUENCE</scope>
    <source>
        <tissue evidence="7">Spear leaf of Hainan Tall coconut</tissue>
    </source>
</reference>
<comment type="subcellular location">
    <subcellularLocation>
        <location evidence="1">Membrane</location>
        <topology evidence="1">Single-pass membrane protein</topology>
    </subcellularLocation>
</comment>